<comment type="caution">
    <text evidence="8">The sequence shown here is derived from an EMBL/GenBank/DDBJ whole genome shotgun (WGS) entry which is preliminary data.</text>
</comment>
<dbReference type="GO" id="GO:0005975">
    <property type="term" value="P:carbohydrate metabolic process"/>
    <property type="evidence" value="ECO:0007669"/>
    <property type="project" value="InterPro"/>
</dbReference>
<accession>A0A074KWD4</accession>
<keyword evidence="3" id="KW-0326">Glycosidase</keyword>
<dbReference type="InterPro" id="IPR006104">
    <property type="entry name" value="Glyco_hydro_2_N"/>
</dbReference>
<feature type="domain" description="Glycosyl hydrolases family 2 sugar binding" evidence="7">
    <location>
        <begin position="103"/>
        <end position="174"/>
    </location>
</feature>
<dbReference type="Gene3D" id="2.60.120.260">
    <property type="entry name" value="Galactose-binding domain-like"/>
    <property type="match status" value="1"/>
</dbReference>
<feature type="chain" id="PRO_5001695481" evidence="4">
    <location>
        <begin position="21"/>
        <end position="612"/>
    </location>
</feature>
<evidence type="ECO:0000256" key="4">
    <source>
        <dbReference type="SAM" id="SignalP"/>
    </source>
</evidence>
<evidence type="ECO:0000259" key="7">
    <source>
        <dbReference type="Pfam" id="PF02837"/>
    </source>
</evidence>
<dbReference type="InterPro" id="IPR051913">
    <property type="entry name" value="GH2_Domain-Containing"/>
</dbReference>
<evidence type="ECO:0000259" key="5">
    <source>
        <dbReference type="Pfam" id="PF00703"/>
    </source>
</evidence>
<dbReference type="AlphaFoldDB" id="A0A074KWD4"/>
<evidence type="ECO:0000313" key="9">
    <source>
        <dbReference type="Proteomes" id="UP000027821"/>
    </source>
</evidence>
<feature type="signal peptide" evidence="4">
    <location>
        <begin position="1"/>
        <end position="20"/>
    </location>
</feature>
<keyword evidence="2" id="KW-0378">Hydrolase</keyword>
<feature type="domain" description="Glycoside hydrolase family 2 catalytic" evidence="6">
    <location>
        <begin position="348"/>
        <end position="476"/>
    </location>
</feature>
<evidence type="ECO:0000313" key="8">
    <source>
        <dbReference type="EMBL" id="KEO71923.1"/>
    </source>
</evidence>
<dbReference type="RefSeq" id="WP_205623594.1">
    <property type="nucleotide sequence ID" value="NZ_JMIH01000034.1"/>
</dbReference>
<dbReference type="Gene3D" id="2.60.40.10">
    <property type="entry name" value="Immunoglobulins"/>
    <property type="match status" value="1"/>
</dbReference>
<dbReference type="Proteomes" id="UP000027821">
    <property type="component" value="Unassembled WGS sequence"/>
</dbReference>
<dbReference type="InterPro" id="IPR006102">
    <property type="entry name" value="Ig-like_GH2"/>
</dbReference>
<dbReference type="InterPro" id="IPR006103">
    <property type="entry name" value="Glyco_hydro_2_cat"/>
</dbReference>
<dbReference type="Gene3D" id="3.20.20.80">
    <property type="entry name" value="Glycosidases"/>
    <property type="match status" value="1"/>
</dbReference>
<dbReference type="eggNOG" id="COG3250">
    <property type="taxonomic scope" value="Bacteria"/>
</dbReference>
<dbReference type="InterPro" id="IPR017853">
    <property type="entry name" value="GH"/>
</dbReference>
<protein>
    <submittedName>
        <fullName evidence="8">Beta-galactosidase</fullName>
    </submittedName>
</protein>
<dbReference type="Pfam" id="PF02836">
    <property type="entry name" value="Glyco_hydro_2_C"/>
    <property type="match status" value="1"/>
</dbReference>
<dbReference type="SUPFAM" id="SSF51445">
    <property type="entry name" value="(Trans)glycosidases"/>
    <property type="match status" value="1"/>
</dbReference>
<keyword evidence="4" id="KW-0732">Signal</keyword>
<sequence>MIKNLLLFTALLFCFIPLYAQEQALKSMETPWSDKVGQQPHQEYPRPQMSRENWVNLNGKWQYTIQDKSPAIPEKFDGEILVPFAVESKLSGVGRIVGDEKYLWYKRTFDVSPKMRSGKLLLHFGAVDWEAEVFINGQSVGMHQGGYDPFYFEINDYLVKNREQEVVVRVWDPSDNGPQPRGKQVEKPNSIWYTPVTGIWQTVWMEAVPSRYISSTKNTPDFDQNKISILPHVAGNPGNGNIEVKVMDNGRMVGQKTVKIGETADFVIDSPKHWSPSSPFLYDVEVSLKEGNKVIDKVKTYTALRKINMGTDQNGVQRMLLNNEFLFQYGPLDQGWWPDGLYTAPNEAALVFDIQKTRDMGFNMIRKHVKVEPARWYYHCDRMGMLVWQDMPNGDHGNRWEQRPGIVGLGTEKDRTAASEQIFRKEWKAIMDANYNFPSIVVWVPFNEAWGQFKTTEITEWTQQYDPTRLINSASGGNFIMKGSKITGHVIDLHNYPDAAMPDPELYGKDQVIVLGEFGGLGLPVEGHTWQQKDNWGYQSFQNKEALEKRYTELIEALLPLIQKGLSAAVYTQTTDVEIEINGLMTYDRKVVKLNVEHLNKIHQRLYQIKLK</sequence>
<dbReference type="InterPro" id="IPR013783">
    <property type="entry name" value="Ig-like_fold"/>
</dbReference>
<comment type="similarity">
    <text evidence="1">Belongs to the glycosyl hydrolase 2 family.</text>
</comment>
<evidence type="ECO:0000256" key="2">
    <source>
        <dbReference type="ARBA" id="ARBA00022801"/>
    </source>
</evidence>
<reference evidence="8 9" key="1">
    <citation type="submission" date="2014-04" db="EMBL/GenBank/DDBJ databases">
        <title>Characterization and application of a salt tolerant electro-active bacterium.</title>
        <authorList>
            <person name="Yang L."/>
            <person name="Wei S."/>
            <person name="Tay Q.X.M."/>
        </authorList>
    </citation>
    <scope>NUCLEOTIDE SEQUENCE [LARGE SCALE GENOMIC DNA]</scope>
    <source>
        <strain evidence="8 9">LY1</strain>
    </source>
</reference>
<keyword evidence="9" id="KW-1185">Reference proteome</keyword>
<proteinExistence type="inferred from homology"/>
<gene>
    <name evidence="8" type="ORF">EL17_20620</name>
</gene>
<dbReference type="SUPFAM" id="SSF49785">
    <property type="entry name" value="Galactose-binding domain-like"/>
    <property type="match status" value="1"/>
</dbReference>
<evidence type="ECO:0000256" key="1">
    <source>
        <dbReference type="ARBA" id="ARBA00007401"/>
    </source>
</evidence>
<feature type="domain" description="Glycoside hydrolase family 2 immunoglobulin-like beta-sandwich" evidence="5">
    <location>
        <begin position="212"/>
        <end position="305"/>
    </location>
</feature>
<dbReference type="SUPFAM" id="SSF49303">
    <property type="entry name" value="beta-Galactosidase/glucuronidase domain"/>
    <property type="match status" value="1"/>
</dbReference>
<dbReference type="PANTHER" id="PTHR42732">
    <property type="entry name" value="BETA-GALACTOSIDASE"/>
    <property type="match status" value="1"/>
</dbReference>
<dbReference type="InterPro" id="IPR008979">
    <property type="entry name" value="Galactose-bd-like_sf"/>
</dbReference>
<dbReference type="Pfam" id="PF02837">
    <property type="entry name" value="Glyco_hydro_2_N"/>
    <property type="match status" value="1"/>
</dbReference>
<dbReference type="GO" id="GO:0004553">
    <property type="term" value="F:hydrolase activity, hydrolyzing O-glycosyl compounds"/>
    <property type="evidence" value="ECO:0007669"/>
    <property type="project" value="InterPro"/>
</dbReference>
<name>A0A074KWD4_9BACT</name>
<evidence type="ECO:0000256" key="3">
    <source>
        <dbReference type="ARBA" id="ARBA00023295"/>
    </source>
</evidence>
<dbReference type="Pfam" id="PF00703">
    <property type="entry name" value="Glyco_hydro_2"/>
    <property type="match status" value="1"/>
</dbReference>
<dbReference type="InterPro" id="IPR036156">
    <property type="entry name" value="Beta-gal/glucu_dom_sf"/>
</dbReference>
<dbReference type="EMBL" id="JMIH01000034">
    <property type="protein sequence ID" value="KEO71923.1"/>
    <property type="molecule type" value="Genomic_DNA"/>
</dbReference>
<dbReference type="PANTHER" id="PTHR42732:SF2">
    <property type="entry name" value="BETA-MANNOSIDASE"/>
    <property type="match status" value="1"/>
</dbReference>
<evidence type="ECO:0000259" key="6">
    <source>
        <dbReference type="Pfam" id="PF02836"/>
    </source>
</evidence>
<organism evidence="8 9">
    <name type="scientific">Anditalea andensis</name>
    <dbReference type="NCBI Taxonomy" id="1048983"/>
    <lineage>
        <taxon>Bacteria</taxon>
        <taxon>Pseudomonadati</taxon>
        <taxon>Bacteroidota</taxon>
        <taxon>Cytophagia</taxon>
        <taxon>Cytophagales</taxon>
        <taxon>Cytophagaceae</taxon>
        <taxon>Anditalea</taxon>
    </lineage>
</organism>
<dbReference type="STRING" id="1048983.EL17_20620"/>